<keyword evidence="2" id="KW-1185">Reference proteome</keyword>
<protein>
    <submittedName>
        <fullName evidence="1">Uncharacterized protein</fullName>
    </submittedName>
</protein>
<evidence type="ECO:0000313" key="2">
    <source>
        <dbReference type="Proteomes" id="UP000199214"/>
    </source>
</evidence>
<organism evidence="1 2">
    <name type="scientific">Sphingomonas palmae</name>
    <dbReference type="NCBI Taxonomy" id="1855283"/>
    <lineage>
        <taxon>Bacteria</taxon>
        <taxon>Pseudomonadati</taxon>
        <taxon>Pseudomonadota</taxon>
        <taxon>Alphaproteobacteria</taxon>
        <taxon>Sphingomonadales</taxon>
        <taxon>Sphingomonadaceae</taxon>
        <taxon>Sphingomonas</taxon>
    </lineage>
</organism>
<dbReference type="STRING" id="1855283.SAMN05216382_1513"/>
<accession>A0A1H7MJ76</accession>
<dbReference type="RefSeq" id="WP_093004859.1">
    <property type="nucleotide sequence ID" value="NZ_FNZZ01000002.1"/>
</dbReference>
<evidence type="ECO:0000313" key="1">
    <source>
        <dbReference type="EMBL" id="SEL11242.1"/>
    </source>
</evidence>
<sequence length="310" mass="33250">MPEAYWLYEDGIGEARATLIDDDRILAARIELPGRLRVGTVARARLTEFQLATLDTGEQVMLDRRPPGVTLGSAITVEVVREAIPEPGRAKRARGRMTDATPATGPNLLARITATGVPVRTLRAHEPDLLEQAGWSEVLDEALFGEIAFAGGALRMSPTPAMTLFDVDGDGPLDVLAERAAVAVAHAIRRHGIGGSIGVDFPSVTGKATRQAVAAAIDAHLALPFERTAVNGFGFMQIVRPRPRASLPELLRDDLAAASTRAALRQIERVPATAPNRHRLSGPVGACLDAHPDWLDELVRRTGRTPIFNA</sequence>
<dbReference type="OrthoDB" id="7403919at2"/>
<name>A0A1H7MJ76_9SPHN</name>
<dbReference type="AlphaFoldDB" id="A0A1H7MJ76"/>
<dbReference type="EMBL" id="FNZZ01000002">
    <property type="protein sequence ID" value="SEL11242.1"/>
    <property type="molecule type" value="Genomic_DNA"/>
</dbReference>
<reference evidence="2" key="1">
    <citation type="submission" date="2016-10" db="EMBL/GenBank/DDBJ databases">
        <authorList>
            <person name="Varghese N."/>
            <person name="Submissions S."/>
        </authorList>
    </citation>
    <scope>NUCLEOTIDE SEQUENCE [LARGE SCALE GENOMIC DNA]</scope>
    <source>
        <strain evidence="2">JS21-1</strain>
    </source>
</reference>
<gene>
    <name evidence="1" type="ORF">SAMN05216382_1513</name>
</gene>
<proteinExistence type="predicted"/>
<dbReference type="Proteomes" id="UP000199214">
    <property type="component" value="Unassembled WGS sequence"/>
</dbReference>